<protein>
    <submittedName>
        <fullName evidence="1">Uncharacterized protein</fullName>
    </submittedName>
</protein>
<proteinExistence type="predicted"/>
<name>A0A0W0WXQ3_9GAMM</name>
<organism evidence="1 2">
    <name type="scientific">Legionella oakridgensis</name>
    <dbReference type="NCBI Taxonomy" id="29423"/>
    <lineage>
        <taxon>Bacteria</taxon>
        <taxon>Pseudomonadati</taxon>
        <taxon>Pseudomonadota</taxon>
        <taxon>Gammaproteobacteria</taxon>
        <taxon>Legionellales</taxon>
        <taxon>Legionellaceae</taxon>
        <taxon>Legionella</taxon>
    </lineage>
</organism>
<sequence length="64" mass="6728">MSNKTEEFLNQCAENKKAMQEHEDYCSPTISALDLDDIVDTRGGSATTTTTTGAAVAAGVSALF</sequence>
<evidence type="ECO:0000313" key="2">
    <source>
        <dbReference type="Proteomes" id="UP000054858"/>
    </source>
</evidence>
<gene>
    <name evidence="1" type="ORF">Loak_2218</name>
</gene>
<dbReference type="Proteomes" id="UP000054858">
    <property type="component" value="Unassembled WGS sequence"/>
</dbReference>
<dbReference type="PATRIC" id="fig|29423.5.peg.2327"/>
<evidence type="ECO:0000313" key="1">
    <source>
        <dbReference type="EMBL" id="KTD37082.1"/>
    </source>
</evidence>
<accession>A0A0W0WXQ3</accession>
<reference evidence="1 2" key="1">
    <citation type="submission" date="2015-11" db="EMBL/GenBank/DDBJ databases">
        <title>Genomic analysis of 38 Legionella species identifies large and diverse effector repertoires.</title>
        <authorList>
            <person name="Burstein D."/>
            <person name="Amaro F."/>
            <person name="Zusman T."/>
            <person name="Lifshitz Z."/>
            <person name="Cohen O."/>
            <person name="Gilbert J.A."/>
            <person name="Pupko T."/>
            <person name="Shuman H.A."/>
            <person name="Segal G."/>
        </authorList>
    </citation>
    <scope>NUCLEOTIDE SEQUENCE [LARGE SCALE GENOMIC DNA]</scope>
    <source>
        <strain evidence="1 2">Oak Ridge-10</strain>
    </source>
</reference>
<dbReference type="AlphaFoldDB" id="A0A0W0WXQ3"/>
<dbReference type="RefSeq" id="WP_025386051.1">
    <property type="nucleotide sequence ID" value="NZ_LCUA01000001.1"/>
</dbReference>
<comment type="caution">
    <text evidence="1">The sequence shown here is derived from an EMBL/GenBank/DDBJ whole genome shotgun (WGS) entry which is preliminary data.</text>
</comment>
<dbReference type="EMBL" id="LNYP01000031">
    <property type="protein sequence ID" value="KTD37082.1"/>
    <property type="molecule type" value="Genomic_DNA"/>
</dbReference>